<keyword evidence="2" id="KW-1185">Reference proteome</keyword>
<proteinExistence type="predicted"/>
<name>A0ABQ2DHJ1_9MICC</name>
<dbReference type="EMBL" id="BMKX01000002">
    <property type="protein sequence ID" value="GGJ55830.1"/>
    <property type="molecule type" value="Genomic_DNA"/>
</dbReference>
<organism evidence="1 2">
    <name type="scientific">Glutamicibacter ardleyensis</name>
    <dbReference type="NCBI Taxonomy" id="225894"/>
    <lineage>
        <taxon>Bacteria</taxon>
        <taxon>Bacillati</taxon>
        <taxon>Actinomycetota</taxon>
        <taxon>Actinomycetes</taxon>
        <taxon>Micrococcales</taxon>
        <taxon>Micrococcaceae</taxon>
        <taxon>Glutamicibacter</taxon>
    </lineage>
</organism>
<dbReference type="Proteomes" id="UP000606115">
    <property type="component" value="Unassembled WGS sequence"/>
</dbReference>
<evidence type="ECO:0000313" key="1">
    <source>
        <dbReference type="EMBL" id="GGJ55830.1"/>
    </source>
</evidence>
<sequence length="112" mass="12900">MTPLELLEAHQFEPGYLCNSDNRCKCGYLYNRGYGGNQSLRQRHDTHLAHMIDNHMQEREAKMRQLIRDLTDPGKCWFDHNGGCQEHGYLTLEPGELCPHAEATQLLGDETE</sequence>
<evidence type="ECO:0000313" key="2">
    <source>
        <dbReference type="Proteomes" id="UP000606115"/>
    </source>
</evidence>
<accession>A0ABQ2DHJ1</accession>
<protein>
    <submittedName>
        <fullName evidence="1">Uncharacterized protein</fullName>
    </submittedName>
</protein>
<comment type="caution">
    <text evidence="1">The sequence shown here is derived from an EMBL/GenBank/DDBJ whole genome shotgun (WGS) entry which is preliminary data.</text>
</comment>
<gene>
    <name evidence="1" type="ORF">GCM10007173_13330</name>
</gene>
<reference evidence="2" key="1">
    <citation type="journal article" date="2019" name="Int. J. Syst. Evol. Microbiol.">
        <title>The Global Catalogue of Microorganisms (GCM) 10K type strain sequencing project: providing services to taxonomists for standard genome sequencing and annotation.</title>
        <authorList>
            <consortium name="The Broad Institute Genomics Platform"/>
            <consortium name="The Broad Institute Genome Sequencing Center for Infectious Disease"/>
            <person name="Wu L."/>
            <person name="Ma J."/>
        </authorList>
    </citation>
    <scope>NUCLEOTIDE SEQUENCE [LARGE SCALE GENOMIC DNA]</scope>
    <source>
        <strain evidence="2">CGMCC 1.3685</strain>
    </source>
</reference>